<evidence type="ECO:0000313" key="1">
    <source>
        <dbReference type="EMBL" id="CAG8746762.1"/>
    </source>
</evidence>
<sequence>METQTKIGEDYYSETFSDLEKVLEQYEKDLYNLGMSLEIKSNYANTLILQAKNCFNLEKYRDTIQFLCKALEIDPKNKIILTLRGGTYFINNAIRDLNQVLEIEQNHAT</sequence>
<dbReference type="SUPFAM" id="SSF48452">
    <property type="entry name" value="TPR-like"/>
    <property type="match status" value="1"/>
</dbReference>
<dbReference type="EMBL" id="CAJVQB010011313">
    <property type="protein sequence ID" value="CAG8746762.1"/>
    <property type="molecule type" value="Genomic_DNA"/>
</dbReference>
<name>A0ABN7V9H3_GIGMA</name>
<evidence type="ECO:0000313" key="2">
    <source>
        <dbReference type="Proteomes" id="UP000789901"/>
    </source>
</evidence>
<proteinExistence type="predicted"/>
<dbReference type="Proteomes" id="UP000789901">
    <property type="component" value="Unassembled WGS sequence"/>
</dbReference>
<gene>
    <name evidence="1" type="ORF">GMARGA_LOCUS15966</name>
</gene>
<protein>
    <submittedName>
        <fullName evidence="1">36078_t:CDS:1</fullName>
    </submittedName>
</protein>
<reference evidence="1 2" key="1">
    <citation type="submission" date="2021-06" db="EMBL/GenBank/DDBJ databases">
        <authorList>
            <person name="Kallberg Y."/>
            <person name="Tangrot J."/>
            <person name="Rosling A."/>
        </authorList>
    </citation>
    <scope>NUCLEOTIDE SEQUENCE [LARGE SCALE GENOMIC DNA]</scope>
    <source>
        <strain evidence="1 2">120-4 pot B 10/14</strain>
    </source>
</reference>
<accession>A0ABN7V9H3</accession>
<keyword evidence="2" id="KW-1185">Reference proteome</keyword>
<feature type="non-terminal residue" evidence="1">
    <location>
        <position position="109"/>
    </location>
</feature>
<dbReference type="Gene3D" id="1.25.40.10">
    <property type="entry name" value="Tetratricopeptide repeat domain"/>
    <property type="match status" value="1"/>
</dbReference>
<organism evidence="1 2">
    <name type="scientific">Gigaspora margarita</name>
    <dbReference type="NCBI Taxonomy" id="4874"/>
    <lineage>
        <taxon>Eukaryota</taxon>
        <taxon>Fungi</taxon>
        <taxon>Fungi incertae sedis</taxon>
        <taxon>Mucoromycota</taxon>
        <taxon>Glomeromycotina</taxon>
        <taxon>Glomeromycetes</taxon>
        <taxon>Diversisporales</taxon>
        <taxon>Gigasporaceae</taxon>
        <taxon>Gigaspora</taxon>
    </lineage>
</organism>
<comment type="caution">
    <text evidence="1">The sequence shown here is derived from an EMBL/GenBank/DDBJ whole genome shotgun (WGS) entry which is preliminary data.</text>
</comment>
<dbReference type="InterPro" id="IPR011990">
    <property type="entry name" value="TPR-like_helical_dom_sf"/>
</dbReference>